<organism evidence="1">
    <name type="scientific">Blueface angelfish adomavirus</name>
    <dbReference type="NCBI Taxonomy" id="2609871"/>
    <lineage>
        <taxon>Viruses</taxon>
        <taxon>Adomaviruses</taxon>
    </lineage>
</organism>
<sequence length="500" mass="56272">MTTTESDNTEDFLEAAFKGNMYSSFVREDCCDHTYQRHGQGPAGTQIAVELNSREVKEIVIHLPCEHHEIICRGSIRFVAKGRVKHTIADQPWSLVGDEPIRIANNARQVVMPSCVLNSQFSTCDITFAHSSSTLRAYMPLSRSNQNNQGVLAWTGFYIGRSSRRGCPHRSHTDCVDPSDYHGGDHIVQDNTGTVQLIETWYHPANEGPHMLAHQSFSERDTMQSFPPGCSLKMILTLRDWPQRVTLNREPQLLLDFTEFAVVYTTVSLHDPTIERPLTRFPLMDMHVATYPLEQGQTFAHVPITRSDGDLIPQFLMAFVAHTDAFEPYRMGQFAPDIVVRPFKTHACTFNGIMKPHFHTISVDGILRWENHDDLNSSRCAWLGRITRSILTGLDTQMSQGDVDLTVEETVRPKFIHNCILLVTDTNTQVNRETCAGVGGGRLHLDIEFYENAVGGLDKLYVVKIQKFDLCLNSPAHPQTANEISPANCMPSYAEVVTPM</sequence>
<proteinExistence type="predicted"/>
<name>A0A6F9F1V4_9VIRU</name>
<accession>A0A6F9F1V4</accession>
<evidence type="ECO:0000313" key="1">
    <source>
        <dbReference type="EMBL" id="DAC81129.1"/>
    </source>
</evidence>
<reference evidence="1" key="1">
    <citation type="journal article" date="2020" name="J. ISSAAS">
        <title>Identification of Adomavirus Virion Proteins.</title>
        <authorList>
            <person name="Welch N.L."/>
            <person name="Tisza M.J."/>
            <person name="Starrett G.J."/>
            <person name="Belford A.K."/>
            <person name="Pastrana D.V."/>
            <person name="Pang Y.-Y.S."/>
            <person name="Schiller J.T."/>
            <person name="An P."/>
            <person name="Cantolupo P.G."/>
            <person name="Pipas J.M."/>
            <person name="Koda S."/>
            <person name="Subramaniam K."/>
            <person name="Waltzek T.B."/>
            <person name="Bian C."/>
            <person name="Shi Q."/>
            <person name="Ruan Z."/>
            <person name="Ng T.F.F."/>
            <person name="Buck C.B."/>
        </authorList>
    </citation>
    <scope>NUCLEOTIDE SEQUENCE</scope>
    <source>
        <strain evidence="1">6100</strain>
    </source>
</reference>
<protein>
    <submittedName>
        <fullName evidence="1">LO7</fullName>
    </submittedName>
</protein>
<dbReference type="EMBL" id="BK011013">
    <property type="protein sequence ID" value="DAC81129.1"/>
    <property type="molecule type" value="Genomic_DNA"/>
</dbReference>